<evidence type="ECO:0000313" key="2">
    <source>
        <dbReference type="EMBL" id="KAF8444954.1"/>
    </source>
</evidence>
<keyword evidence="3" id="KW-1185">Reference proteome</keyword>
<dbReference type="AlphaFoldDB" id="A0AAD4C0U6"/>
<sequence length="155" mass="16764">CSPWTDIKASGLPAKVGLFSGLFYVMVKGGKVPQKTKKAKYNKEDEFVASWNDTVTLSGFESSKVEIEVYARRFFFNYKVIKKTESKESLADLLEHAATPIELELLEEGQAAGKLTFKIKKSAGGGANVDVPPAHTDALNPAPPESTLESPAQGS</sequence>
<evidence type="ECO:0008006" key="4">
    <source>
        <dbReference type="Google" id="ProtNLM"/>
    </source>
</evidence>
<reference evidence="2" key="2">
    <citation type="journal article" date="2020" name="Nat. Commun.">
        <title>Large-scale genome sequencing of mycorrhizal fungi provides insights into the early evolution of symbiotic traits.</title>
        <authorList>
            <person name="Miyauchi S."/>
            <person name="Kiss E."/>
            <person name="Kuo A."/>
            <person name="Drula E."/>
            <person name="Kohler A."/>
            <person name="Sanchez-Garcia M."/>
            <person name="Morin E."/>
            <person name="Andreopoulos B."/>
            <person name="Barry K.W."/>
            <person name="Bonito G."/>
            <person name="Buee M."/>
            <person name="Carver A."/>
            <person name="Chen C."/>
            <person name="Cichocki N."/>
            <person name="Clum A."/>
            <person name="Culley D."/>
            <person name="Crous P.W."/>
            <person name="Fauchery L."/>
            <person name="Girlanda M."/>
            <person name="Hayes R.D."/>
            <person name="Keri Z."/>
            <person name="LaButti K."/>
            <person name="Lipzen A."/>
            <person name="Lombard V."/>
            <person name="Magnuson J."/>
            <person name="Maillard F."/>
            <person name="Murat C."/>
            <person name="Nolan M."/>
            <person name="Ohm R.A."/>
            <person name="Pangilinan J."/>
            <person name="Pereira M.F."/>
            <person name="Perotto S."/>
            <person name="Peter M."/>
            <person name="Pfister S."/>
            <person name="Riley R."/>
            <person name="Sitrit Y."/>
            <person name="Stielow J.B."/>
            <person name="Szollosi G."/>
            <person name="Zifcakova L."/>
            <person name="Stursova M."/>
            <person name="Spatafora J.W."/>
            <person name="Tedersoo L."/>
            <person name="Vaario L.M."/>
            <person name="Yamada A."/>
            <person name="Yan M."/>
            <person name="Wang P."/>
            <person name="Xu J."/>
            <person name="Bruns T."/>
            <person name="Baldrian P."/>
            <person name="Vilgalys R."/>
            <person name="Dunand C."/>
            <person name="Henrissat B."/>
            <person name="Grigoriev I.V."/>
            <person name="Hibbett D."/>
            <person name="Nagy L.G."/>
            <person name="Martin F.M."/>
        </authorList>
    </citation>
    <scope>NUCLEOTIDE SEQUENCE</scope>
    <source>
        <strain evidence="2">BED1</strain>
    </source>
</reference>
<gene>
    <name evidence="2" type="ORF">L210DRAFT_855710</name>
</gene>
<evidence type="ECO:0000313" key="3">
    <source>
        <dbReference type="Proteomes" id="UP001194468"/>
    </source>
</evidence>
<dbReference type="EMBL" id="WHUW01000006">
    <property type="protein sequence ID" value="KAF8444954.1"/>
    <property type="molecule type" value="Genomic_DNA"/>
</dbReference>
<dbReference type="Proteomes" id="UP001194468">
    <property type="component" value="Unassembled WGS sequence"/>
</dbReference>
<protein>
    <recommendedName>
        <fullName evidence="4">C2 domain-containing protein</fullName>
    </recommendedName>
</protein>
<accession>A0AAD4C0U6</accession>
<feature type="non-terminal residue" evidence="2">
    <location>
        <position position="155"/>
    </location>
</feature>
<reference evidence="2" key="1">
    <citation type="submission" date="2019-10" db="EMBL/GenBank/DDBJ databases">
        <authorList>
            <consortium name="DOE Joint Genome Institute"/>
            <person name="Kuo A."/>
            <person name="Miyauchi S."/>
            <person name="Kiss E."/>
            <person name="Drula E."/>
            <person name="Kohler A."/>
            <person name="Sanchez-Garcia M."/>
            <person name="Andreopoulos B."/>
            <person name="Barry K.W."/>
            <person name="Bonito G."/>
            <person name="Buee M."/>
            <person name="Carver A."/>
            <person name="Chen C."/>
            <person name="Cichocki N."/>
            <person name="Clum A."/>
            <person name="Culley D."/>
            <person name="Crous P.W."/>
            <person name="Fauchery L."/>
            <person name="Girlanda M."/>
            <person name="Hayes R."/>
            <person name="Keri Z."/>
            <person name="LaButti K."/>
            <person name="Lipzen A."/>
            <person name="Lombard V."/>
            <person name="Magnuson J."/>
            <person name="Maillard F."/>
            <person name="Morin E."/>
            <person name="Murat C."/>
            <person name="Nolan M."/>
            <person name="Ohm R."/>
            <person name="Pangilinan J."/>
            <person name="Pereira M."/>
            <person name="Perotto S."/>
            <person name="Peter M."/>
            <person name="Riley R."/>
            <person name="Sitrit Y."/>
            <person name="Stielow B."/>
            <person name="Szollosi G."/>
            <person name="Zifcakova L."/>
            <person name="Stursova M."/>
            <person name="Spatafora J.W."/>
            <person name="Tedersoo L."/>
            <person name="Vaario L.-M."/>
            <person name="Yamada A."/>
            <person name="Yan M."/>
            <person name="Wang P."/>
            <person name="Xu J."/>
            <person name="Bruns T."/>
            <person name="Baldrian P."/>
            <person name="Vilgalys R."/>
            <person name="Henrissat B."/>
            <person name="Grigoriev I.V."/>
            <person name="Hibbett D."/>
            <person name="Nagy L.G."/>
            <person name="Martin F.M."/>
        </authorList>
    </citation>
    <scope>NUCLEOTIDE SEQUENCE</scope>
    <source>
        <strain evidence="2">BED1</strain>
    </source>
</reference>
<name>A0AAD4C0U6_BOLED</name>
<proteinExistence type="predicted"/>
<comment type="caution">
    <text evidence="2">The sequence shown here is derived from an EMBL/GenBank/DDBJ whole genome shotgun (WGS) entry which is preliminary data.</text>
</comment>
<evidence type="ECO:0000256" key="1">
    <source>
        <dbReference type="SAM" id="MobiDB-lite"/>
    </source>
</evidence>
<organism evidence="2 3">
    <name type="scientific">Boletus edulis BED1</name>
    <dbReference type="NCBI Taxonomy" id="1328754"/>
    <lineage>
        <taxon>Eukaryota</taxon>
        <taxon>Fungi</taxon>
        <taxon>Dikarya</taxon>
        <taxon>Basidiomycota</taxon>
        <taxon>Agaricomycotina</taxon>
        <taxon>Agaricomycetes</taxon>
        <taxon>Agaricomycetidae</taxon>
        <taxon>Boletales</taxon>
        <taxon>Boletineae</taxon>
        <taxon>Boletaceae</taxon>
        <taxon>Boletoideae</taxon>
        <taxon>Boletus</taxon>
    </lineage>
</organism>
<feature type="region of interest" description="Disordered" evidence="1">
    <location>
        <begin position="123"/>
        <end position="155"/>
    </location>
</feature>